<comment type="caution">
    <text evidence="1">The sequence shown here is derived from an EMBL/GenBank/DDBJ whole genome shotgun (WGS) entry which is preliminary data.</text>
</comment>
<dbReference type="EMBL" id="JAELUR010000013">
    <property type="protein sequence ID" value="KAG7424311.1"/>
    <property type="molecule type" value="Genomic_DNA"/>
</dbReference>
<dbReference type="Proteomes" id="UP000693942">
    <property type="component" value="Unassembled WGS sequence"/>
</dbReference>
<evidence type="ECO:0000313" key="2">
    <source>
        <dbReference type="Proteomes" id="UP000693942"/>
    </source>
</evidence>
<evidence type="ECO:0000313" key="1">
    <source>
        <dbReference type="EMBL" id="KAG7424311.1"/>
    </source>
</evidence>
<sequence>MSSEFSVDEAKREIYEDGFFVIENPTLGERMDVNMAYNFSSETGFKFCYDFVLSDSRVRETIDALGRDINSQFILAYCSGLAPDSRILSFQPNGGDKPSHLLVHAWSKGSNSTYYGGSHQKQISKVKIETDLLRTLLPQLKNNGLVGTRLGHNEKDENCRGADGCLVIYDARVSFEPRNGWSYFYVFVEKAHLEERKRKGSILFTGLRPPASQDWNSIAQLGVDVQRDEGS</sequence>
<accession>A0A8J5UHK3</accession>
<dbReference type="AlphaFoldDB" id="A0A8J5UHK3"/>
<protein>
    <submittedName>
        <fullName evidence="1">Uncharacterized protein</fullName>
    </submittedName>
</protein>
<organism evidence="1 2">
    <name type="scientific">Fusarium oxysporum f. sp. raphani</name>
    <dbReference type="NCBI Taxonomy" id="96318"/>
    <lineage>
        <taxon>Eukaryota</taxon>
        <taxon>Fungi</taxon>
        <taxon>Dikarya</taxon>
        <taxon>Ascomycota</taxon>
        <taxon>Pezizomycotina</taxon>
        <taxon>Sordariomycetes</taxon>
        <taxon>Hypocreomycetidae</taxon>
        <taxon>Hypocreales</taxon>
        <taxon>Nectriaceae</taxon>
        <taxon>Fusarium</taxon>
        <taxon>Fusarium oxysporum species complex</taxon>
    </lineage>
</organism>
<gene>
    <name evidence="1" type="ORF">Forpi1262_v014555</name>
</gene>
<reference evidence="1" key="1">
    <citation type="submission" date="2021-04" db="EMBL/GenBank/DDBJ databases">
        <title>First draft genome resource for Brassicaceae pathogens Fusarium oxysporum f. sp. raphani and Fusarium oxysporum f. sp. rapae.</title>
        <authorList>
            <person name="Asai S."/>
        </authorList>
    </citation>
    <scope>NUCLEOTIDE SEQUENCE</scope>
    <source>
        <strain evidence="1">Tf1262</strain>
    </source>
</reference>
<proteinExistence type="predicted"/>
<name>A0A8J5UHK3_FUSOX</name>